<dbReference type="RefSeq" id="XP_022311096.1">
    <property type="nucleotide sequence ID" value="XM_022455388.1"/>
</dbReference>
<dbReference type="SUPFAM" id="SSF56672">
    <property type="entry name" value="DNA/RNA polymerases"/>
    <property type="match status" value="1"/>
</dbReference>
<dbReference type="AlphaFoldDB" id="A0A8B8C8H9"/>
<gene>
    <name evidence="2" type="primary">LOC111116398</name>
</gene>
<dbReference type="InterPro" id="IPR043502">
    <property type="entry name" value="DNA/RNA_pol_sf"/>
</dbReference>
<dbReference type="KEGG" id="cvn:111116398"/>
<dbReference type="InterPro" id="IPR050951">
    <property type="entry name" value="Retrovirus_Pol_polyprotein"/>
</dbReference>
<dbReference type="PANTHER" id="PTHR37984:SF11">
    <property type="entry name" value="INTEGRASE CATALYTIC DOMAIN-CONTAINING PROTEIN"/>
    <property type="match status" value="1"/>
</dbReference>
<evidence type="ECO:0000313" key="2">
    <source>
        <dbReference type="RefSeq" id="XP_022311096.1"/>
    </source>
</evidence>
<evidence type="ECO:0000313" key="1">
    <source>
        <dbReference type="Proteomes" id="UP000694844"/>
    </source>
</evidence>
<proteinExistence type="predicted"/>
<dbReference type="GeneID" id="111116398"/>
<dbReference type="OrthoDB" id="6144938at2759"/>
<keyword evidence="1" id="KW-1185">Reference proteome</keyword>
<dbReference type="Gene3D" id="3.10.10.10">
    <property type="entry name" value="HIV Type 1 Reverse Transcriptase, subunit A, domain 1"/>
    <property type="match status" value="1"/>
</dbReference>
<reference evidence="2" key="1">
    <citation type="submission" date="2025-08" db="UniProtKB">
        <authorList>
            <consortium name="RefSeq"/>
        </authorList>
    </citation>
    <scope>IDENTIFICATION</scope>
    <source>
        <tissue evidence="2">Whole sample</tissue>
    </source>
</reference>
<protein>
    <submittedName>
        <fullName evidence="2">Uncharacterized protein LOC111116398</fullName>
    </submittedName>
</protein>
<organism evidence="1 2">
    <name type="scientific">Crassostrea virginica</name>
    <name type="common">Eastern oyster</name>
    <dbReference type="NCBI Taxonomy" id="6565"/>
    <lineage>
        <taxon>Eukaryota</taxon>
        <taxon>Metazoa</taxon>
        <taxon>Spiralia</taxon>
        <taxon>Lophotrochozoa</taxon>
        <taxon>Mollusca</taxon>
        <taxon>Bivalvia</taxon>
        <taxon>Autobranchia</taxon>
        <taxon>Pteriomorphia</taxon>
        <taxon>Ostreida</taxon>
        <taxon>Ostreoidea</taxon>
        <taxon>Ostreidae</taxon>
        <taxon>Crassostrea</taxon>
    </lineage>
</organism>
<dbReference type="PANTHER" id="PTHR37984">
    <property type="entry name" value="PROTEIN CBG26694"/>
    <property type="match status" value="1"/>
</dbReference>
<sequence>MPYENHLTNKEVGHRNRENMHLKVKILVTNHAETVALRTRARQFVQQRDNNGSYGALLGYQTCISFGLIQVVHQLSSTADKFADLFDGVGKLKDRKVRIHIDETVKPVAQRTRRTPFHLRPKVEAELQKLLDDDIIQRVKDEPTSWISPIVCVPKKPCLCGHAQGRRSYCQRAAPHAHYR</sequence>
<accession>A0A8B8C8H9</accession>
<name>A0A8B8C8H9_CRAVI</name>
<dbReference type="Proteomes" id="UP000694844">
    <property type="component" value="Chromosome 10"/>
</dbReference>